<sequence length="416" mass="46565">MKKIILALLLTWCGVQISTQQYRQFSPSIYDSRLCYINQDLTAAFRSSTYQFILPLYKSVGARSNLNFVLSPNSVWIIVAAIAEGADPVTQQKLFQLLSVPKDPCVRQVYYQLATTRALPSNDVNIKNTRVWLFDDGTTINPTWHDLVVSNSLLEVVRAPIRHNPIATANEIKRIMSASLPRLNLSGNSVILDTMDYNGLWSTAFADAVIERAPFYNLQRETIGAVDIMRVQRRARMTYSEKLQAKIIELPVGADGRYRILFGTIIGNIDLASVVGKVTGDLVLEIIGSLQPSLVPIDVAIPRMVISSEIDMRVVLEDLAVKELWTDPAVTRYISNPPALPSSFVQRTTLVLNNTGLEYAYPEPQSAYSTRTGLDPILGREFIADRPFLFGLFDAETWACLMSAIYTKPTYTFVKK</sequence>
<dbReference type="PANTHER" id="PTHR11461">
    <property type="entry name" value="SERINE PROTEASE INHIBITOR, SERPIN"/>
    <property type="match status" value="1"/>
</dbReference>
<keyword evidence="5" id="KW-0732">Signal</keyword>
<feature type="signal peptide" evidence="5">
    <location>
        <begin position="1"/>
        <end position="20"/>
    </location>
</feature>
<dbReference type="GO" id="GO:0005615">
    <property type="term" value="C:extracellular space"/>
    <property type="evidence" value="ECO:0007669"/>
    <property type="project" value="InterPro"/>
</dbReference>
<dbReference type="AlphaFoldDB" id="A0AAD8DL85"/>
<dbReference type="InterPro" id="IPR042178">
    <property type="entry name" value="Serpin_sf_1"/>
</dbReference>
<evidence type="ECO:0000313" key="8">
    <source>
        <dbReference type="Proteomes" id="UP001231518"/>
    </source>
</evidence>
<dbReference type="InterPro" id="IPR000215">
    <property type="entry name" value="Serpin_fam"/>
</dbReference>
<comment type="similarity">
    <text evidence="1 4">Belongs to the serpin family.</text>
</comment>
<evidence type="ECO:0000256" key="5">
    <source>
        <dbReference type="SAM" id="SignalP"/>
    </source>
</evidence>
<dbReference type="InterPro" id="IPR023796">
    <property type="entry name" value="Serpin_dom"/>
</dbReference>
<organism evidence="7 8">
    <name type="scientific">Mythimna separata</name>
    <name type="common">Oriental armyworm</name>
    <name type="synonym">Pseudaletia separata</name>
    <dbReference type="NCBI Taxonomy" id="271217"/>
    <lineage>
        <taxon>Eukaryota</taxon>
        <taxon>Metazoa</taxon>
        <taxon>Ecdysozoa</taxon>
        <taxon>Arthropoda</taxon>
        <taxon>Hexapoda</taxon>
        <taxon>Insecta</taxon>
        <taxon>Pterygota</taxon>
        <taxon>Neoptera</taxon>
        <taxon>Endopterygota</taxon>
        <taxon>Lepidoptera</taxon>
        <taxon>Glossata</taxon>
        <taxon>Ditrysia</taxon>
        <taxon>Noctuoidea</taxon>
        <taxon>Noctuidae</taxon>
        <taxon>Noctuinae</taxon>
        <taxon>Hadenini</taxon>
        <taxon>Mythimna</taxon>
    </lineage>
</organism>
<dbReference type="InterPro" id="IPR036186">
    <property type="entry name" value="Serpin_sf"/>
</dbReference>
<proteinExistence type="inferred from homology"/>
<dbReference type="EMBL" id="JARGEI010000027">
    <property type="protein sequence ID" value="KAJ8707757.1"/>
    <property type="molecule type" value="Genomic_DNA"/>
</dbReference>
<evidence type="ECO:0000256" key="1">
    <source>
        <dbReference type="ARBA" id="ARBA00009500"/>
    </source>
</evidence>
<dbReference type="Gene3D" id="3.30.497.10">
    <property type="entry name" value="Antithrombin, subunit I, domain 2"/>
    <property type="match status" value="1"/>
</dbReference>
<dbReference type="Proteomes" id="UP001231518">
    <property type="component" value="Chromosome 28"/>
</dbReference>
<evidence type="ECO:0000256" key="2">
    <source>
        <dbReference type="ARBA" id="ARBA00022690"/>
    </source>
</evidence>
<dbReference type="SMART" id="SM00093">
    <property type="entry name" value="SERPIN"/>
    <property type="match status" value="1"/>
</dbReference>
<dbReference type="InterPro" id="IPR042185">
    <property type="entry name" value="Serpin_sf_2"/>
</dbReference>
<reference evidence="7" key="1">
    <citation type="submission" date="2023-03" db="EMBL/GenBank/DDBJ databases">
        <title>Chromosome-level genomes of two armyworms, Mythimna separata and Mythimna loreyi, provide insights into the biosynthesis and reception of sex pheromones.</title>
        <authorList>
            <person name="Zhao H."/>
        </authorList>
    </citation>
    <scope>NUCLEOTIDE SEQUENCE</scope>
    <source>
        <strain evidence="7">BeijingLab</strain>
        <tissue evidence="7">Pupa</tissue>
    </source>
</reference>
<comment type="caution">
    <text evidence="7">The sequence shown here is derived from an EMBL/GenBank/DDBJ whole genome shotgun (WGS) entry which is preliminary data.</text>
</comment>
<dbReference type="GO" id="GO:0004867">
    <property type="term" value="F:serine-type endopeptidase inhibitor activity"/>
    <property type="evidence" value="ECO:0007669"/>
    <property type="project" value="UniProtKB-KW"/>
</dbReference>
<feature type="domain" description="Serpin" evidence="6">
    <location>
        <begin position="54"/>
        <end position="409"/>
    </location>
</feature>
<feature type="chain" id="PRO_5042187628" description="Serpin domain-containing protein" evidence="5">
    <location>
        <begin position="21"/>
        <end position="416"/>
    </location>
</feature>
<evidence type="ECO:0000259" key="6">
    <source>
        <dbReference type="SMART" id="SM00093"/>
    </source>
</evidence>
<name>A0AAD8DL85_MYTSE</name>
<keyword evidence="8" id="KW-1185">Reference proteome</keyword>
<evidence type="ECO:0000256" key="3">
    <source>
        <dbReference type="ARBA" id="ARBA00022900"/>
    </source>
</evidence>
<dbReference type="PANTHER" id="PTHR11461:SF211">
    <property type="entry name" value="GH10112P-RELATED"/>
    <property type="match status" value="1"/>
</dbReference>
<protein>
    <recommendedName>
        <fullName evidence="6">Serpin domain-containing protein</fullName>
    </recommendedName>
</protein>
<keyword evidence="2" id="KW-0646">Protease inhibitor</keyword>
<gene>
    <name evidence="7" type="ORF">PYW07_011434</name>
</gene>
<keyword evidence="3" id="KW-0722">Serine protease inhibitor</keyword>
<dbReference type="SUPFAM" id="SSF56574">
    <property type="entry name" value="Serpins"/>
    <property type="match status" value="1"/>
</dbReference>
<accession>A0AAD8DL85</accession>
<evidence type="ECO:0000313" key="7">
    <source>
        <dbReference type="EMBL" id="KAJ8707757.1"/>
    </source>
</evidence>
<evidence type="ECO:0000256" key="4">
    <source>
        <dbReference type="RuleBase" id="RU000411"/>
    </source>
</evidence>
<dbReference type="Gene3D" id="2.30.39.10">
    <property type="entry name" value="Alpha-1-antitrypsin, domain 1"/>
    <property type="match status" value="1"/>
</dbReference>
<dbReference type="Pfam" id="PF00079">
    <property type="entry name" value="Serpin"/>
    <property type="match status" value="1"/>
</dbReference>